<dbReference type="HOGENOM" id="CLU_006358_1_0_1"/>
<dbReference type="AlphaFoldDB" id="A0A0C2T400"/>
<dbReference type="InParanoid" id="A0A0C2T400"/>
<dbReference type="InterPro" id="IPR011333">
    <property type="entry name" value="SKP1/BTB/POZ_sf"/>
</dbReference>
<dbReference type="PANTHER" id="PTHR47369:SF1">
    <property type="entry name" value="BTB_POZ DOMAIN-CONTAINING PROTEIN"/>
    <property type="match status" value="1"/>
</dbReference>
<gene>
    <name evidence="3" type="ORF">M378DRAFT_183226</name>
</gene>
<sequence length="812" mass="89573">MVSPLLLSTTSANELQTHLYAAFLGRRTADVALRIRGAWCAVYNLHRVVLIQSGFFRSLFTAGFSEATPRLHSHQFGPEEIEVIFDDHNITRAAFEICIARLYGGGPQLYIPSSLTPNTTCPLSSSFFEGLSWSERPEAHHPASPRFLLSLLATALYLSIPSIASQALSCILSTIGPYTAVKYLDFALGHHIGPPGEIDLEAAVGLEHVAQTHDGDESDLSDDALDEDGRIHEQLPQQMANLHIRKESPEASESDRSAGGRARSYYGAISDKIGEACACWLARWAPDMLTCEELLEGIVPSPSSEPSGIARAGNAFVKRIRTGPQGTPRIWRQGGLSARWVCALVSADTLFVHGELGRYDFARRVVELRRRGVIEKEDEIQWTNMFEHGIYYENMTMEDIVKLSQDTSPTTQQPFVPLRTLQSALWRQSVLRMRITSKSSVFSSDVSRAVPSTPTEKGLGIGLSTSELRSTPSTEEGDSQTYFPIPDDFSTRSGGLFNNKLPVTTMEELYEYLRSPSFSTRVSSPTGVNASLSSRPSNIKLPASESTFFGLLPPRCNRSTYLQCDPGGERKWTSFPPCRFSVEFWDLDHLKEKLRLHSQTVWYAGSLFNVYVQVMKKKRQVQLGIYLHRQSSIDPVPGASIPSPLLCQDVMDGSSLQDERHTRFHKNSFSAAVMTSRTPPTRQSSTSTRSMPDVSSLSSAPVSAGSSQSSSNHGVYSLPATGNPIAPRQPYRDPRSTISAYFTIHLASATGTSQSWFSSAPDEFAISQSWGWRTSSLRTEEFIEVRDDDAGPPTNLFGSEVSLRATVVLGFI</sequence>
<dbReference type="Gene3D" id="3.30.710.10">
    <property type="entry name" value="Potassium Channel Kv1.1, Chain A"/>
    <property type="match status" value="1"/>
</dbReference>
<evidence type="ECO:0000313" key="3">
    <source>
        <dbReference type="EMBL" id="KIL70595.1"/>
    </source>
</evidence>
<feature type="region of interest" description="Disordered" evidence="1">
    <location>
        <begin position="447"/>
        <end position="485"/>
    </location>
</feature>
<dbReference type="EMBL" id="KN818223">
    <property type="protein sequence ID" value="KIL70595.1"/>
    <property type="molecule type" value="Genomic_DNA"/>
</dbReference>
<keyword evidence="4" id="KW-1185">Reference proteome</keyword>
<evidence type="ECO:0000256" key="1">
    <source>
        <dbReference type="SAM" id="MobiDB-lite"/>
    </source>
</evidence>
<evidence type="ECO:0000313" key="4">
    <source>
        <dbReference type="Proteomes" id="UP000054549"/>
    </source>
</evidence>
<proteinExistence type="predicted"/>
<dbReference type="InterPro" id="IPR000210">
    <property type="entry name" value="BTB/POZ_dom"/>
</dbReference>
<dbReference type="SUPFAM" id="SSF54695">
    <property type="entry name" value="POZ domain"/>
    <property type="match status" value="1"/>
</dbReference>
<feature type="compositionally biased region" description="Low complexity" evidence="1">
    <location>
        <begin position="674"/>
        <end position="711"/>
    </location>
</feature>
<feature type="domain" description="BTB" evidence="2">
    <location>
        <begin position="29"/>
        <end position="105"/>
    </location>
</feature>
<name>A0A0C2T400_AMAMK</name>
<accession>A0A0C2T400</accession>
<feature type="region of interest" description="Disordered" evidence="1">
    <location>
        <begin position="667"/>
        <end position="732"/>
    </location>
</feature>
<feature type="compositionally biased region" description="Polar residues" evidence="1">
    <location>
        <begin position="463"/>
        <end position="482"/>
    </location>
</feature>
<dbReference type="PROSITE" id="PS50097">
    <property type="entry name" value="BTB"/>
    <property type="match status" value="1"/>
</dbReference>
<protein>
    <recommendedName>
        <fullName evidence="2">BTB domain-containing protein</fullName>
    </recommendedName>
</protein>
<dbReference type="STRING" id="946122.A0A0C2T400"/>
<organism evidence="3 4">
    <name type="scientific">Amanita muscaria (strain Koide BX008)</name>
    <dbReference type="NCBI Taxonomy" id="946122"/>
    <lineage>
        <taxon>Eukaryota</taxon>
        <taxon>Fungi</taxon>
        <taxon>Dikarya</taxon>
        <taxon>Basidiomycota</taxon>
        <taxon>Agaricomycotina</taxon>
        <taxon>Agaricomycetes</taxon>
        <taxon>Agaricomycetidae</taxon>
        <taxon>Agaricales</taxon>
        <taxon>Pluteineae</taxon>
        <taxon>Amanitaceae</taxon>
        <taxon>Amanita</taxon>
    </lineage>
</organism>
<dbReference type="PANTHER" id="PTHR47369">
    <property type="entry name" value="BTB/POZ DOMAIN-CONTAINING PROTEIN"/>
    <property type="match status" value="1"/>
</dbReference>
<reference evidence="3 4" key="1">
    <citation type="submission" date="2014-04" db="EMBL/GenBank/DDBJ databases">
        <title>Evolutionary Origins and Diversification of the Mycorrhizal Mutualists.</title>
        <authorList>
            <consortium name="DOE Joint Genome Institute"/>
            <consortium name="Mycorrhizal Genomics Consortium"/>
            <person name="Kohler A."/>
            <person name="Kuo A."/>
            <person name="Nagy L.G."/>
            <person name="Floudas D."/>
            <person name="Copeland A."/>
            <person name="Barry K.W."/>
            <person name="Cichocki N."/>
            <person name="Veneault-Fourrey C."/>
            <person name="LaButti K."/>
            <person name="Lindquist E.A."/>
            <person name="Lipzen A."/>
            <person name="Lundell T."/>
            <person name="Morin E."/>
            <person name="Murat C."/>
            <person name="Riley R."/>
            <person name="Ohm R."/>
            <person name="Sun H."/>
            <person name="Tunlid A."/>
            <person name="Henrissat B."/>
            <person name="Grigoriev I.V."/>
            <person name="Hibbett D.S."/>
            <person name="Martin F."/>
        </authorList>
    </citation>
    <scope>NUCLEOTIDE SEQUENCE [LARGE SCALE GENOMIC DNA]</scope>
    <source>
        <strain evidence="3 4">Koide BX008</strain>
    </source>
</reference>
<dbReference type="Proteomes" id="UP000054549">
    <property type="component" value="Unassembled WGS sequence"/>
</dbReference>
<evidence type="ECO:0000259" key="2">
    <source>
        <dbReference type="PROSITE" id="PS50097"/>
    </source>
</evidence>
<dbReference type="OrthoDB" id="6359943at2759"/>